<gene>
    <name evidence="8" type="ORF">RNJ44_04170</name>
</gene>
<keyword evidence="5" id="KW-0333">Golgi apparatus</keyword>
<dbReference type="PANTHER" id="PTHR12965">
    <property type="entry name" value="VACUOLAR PROTEIN SORTING 54"/>
    <property type="match status" value="1"/>
</dbReference>
<keyword evidence="9" id="KW-1185">Reference proteome</keyword>
<evidence type="ECO:0000313" key="9">
    <source>
        <dbReference type="Proteomes" id="UP001623330"/>
    </source>
</evidence>
<dbReference type="InterPro" id="IPR039745">
    <property type="entry name" value="Vps54"/>
</dbReference>
<sequence length="889" mass="101566">MSTIPKESVAKFVVSDTMGNEQKVEATPTPSLVAEDDDVSSLNDDLRSVSGSNQLKSPSRMSVDSISLRRSFDSQSHFGGRISNRGFGFDHTRHSGSMDYSPIGNNSIYEIVMNTRRKNWLTYPSVADIPPITLTKNELPMGWKEKIDSYRKAINSEYSVFKATNNIKSVNRMQQIRQFSDSKLNPSDENEDGYEDNMDWNDQLHAAGVPEFYLDENFKLDNPRVFHKVLEGIELQLDNHSMSGTEERVAGYTILRQKLNEYLDVIENLLIKEISKSSHKYYRTLSEVDKLEESIKSCMETLDILSESLHKIDKEEIQVRLAKLKKICQRRNVEKLEQGLLQVKLVLDKVSECQKLYEEERLEDCLTLTSSINSLIHGDNTDKAVLEWTQKWPFKLVDLKTVPALSDSREFITNIEIEIGGKYSLKLCHILLDDINQYCQKLDEGLTIDYLKKTTGDKTQFVFDDSFRNDVTEVIRKLYRCEELTGAFDLYQEKTLTELKSFLKSYLPHESTNNSNGSGNNNESSENNNNERTNSNAASGSKLAHLIKEQSADEFVAMLEKIFLHESIALRRLYGHQKLLLDISLTEMNSISEPNENQHNMITQLDIRSGINEIIHIIQLRTGKIIAVRRELTSALKFNYFLKFYDTCVSFIQECEALTGEFLTKYLSDVLASQVKSYISQFGPRNTRKMQAKIVNEKWTPAIVKPSIQKSVNEMVSSNELDPLSWTKLSELFEETVETSTTDDGKPSGGHRKSVVVGDKTFVASESLLMNLTYLKELMILSLNLPSLYLPSLERQCYDFLRAFNSTAMNSVAPQGQIGKTTKNLSIMGESFDCLYEFVNIVQKFYQRLSQIFKDYRAFPDSYYNDLRAQYRSGSDKLYQAHAPPPPAP</sequence>
<comment type="subcellular location">
    <subcellularLocation>
        <location evidence="1">Golgi apparatus</location>
        <location evidence="1">trans-Golgi network</location>
    </subcellularLocation>
</comment>
<proteinExistence type="inferred from homology"/>
<evidence type="ECO:0000256" key="1">
    <source>
        <dbReference type="ARBA" id="ARBA00004601"/>
    </source>
</evidence>
<dbReference type="Proteomes" id="UP001623330">
    <property type="component" value="Unassembled WGS sequence"/>
</dbReference>
<protein>
    <submittedName>
        <fullName evidence="8">Vacuolar protein sorting-associated protein 54</fullName>
    </submittedName>
</protein>
<feature type="region of interest" description="Disordered" evidence="7">
    <location>
        <begin position="16"/>
        <end position="62"/>
    </location>
</feature>
<evidence type="ECO:0000256" key="6">
    <source>
        <dbReference type="ARBA" id="ARBA00023054"/>
    </source>
</evidence>
<evidence type="ECO:0000256" key="3">
    <source>
        <dbReference type="ARBA" id="ARBA00022448"/>
    </source>
</evidence>
<feature type="compositionally biased region" description="Polar residues" evidence="7">
    <location>
        <begin position="49"/>
        <end position="62"/>
    </location>
</feature>
<evidence type="ECO:0000256" key="7">
    <source>
        <dbReference type="SAM" id="MobiDB-lite"/>
    </source>
</evidence>
<evidence type="ECO:0000256" key="4">
    <source>
        <dbReference type="ARBA" id="ARBA00022927"/>
    </source>
</evidence>
<accession>A0ABR4NU52</accession>
<evidence type="ECO:0000313" key="8">
    <source>
        <dbReference type="EMBL" id="KAL3232254.1"/>
    </source>
</evidence>
<feature type="compositionally biased region" description="Low complexity" evidence="7">
    <location>
        <begin position="510"/>
        <end position="536"/>
    </location>
</feature>
<comment type="caution">
    <text evidence="8">The sequence shown here is derived from an EMBL/GenBank/DDBJ whole genome shotgun (WGS) entry which is preliminary data.</text>
</comment>
<evidence type="ECO:0000256" key="2">
    <source>
        <dbReference type="ARBA" id="ARBA00009150"/>
    </source>
</evidence>
<keyword evidence="6" id="KW-0175">Coiled coil</keyword>
<keyword evidence="3" id="KW-0813">Transport</keyword>
<reference evidence="8 9" key="1">
    <citation type="submission" date="2024-05" db="EMBL/GenBank/DDBJ databases">
        <title>Long read based assembly of the Candida bracarensis genome reveals expanded adhesin content.</title>
        <authorList>
            <person name="Marcet-Houben M."/>
            <person name="Ksiezopolska E."/>
            <person name="Gabaldon T."/>
        </authorList>
    </citation>
    <scope>NUCLEOTIDE SEQUENCE [LARGE SCALE GENOMIC DNA]</scope>
    <source>
        <strain evidence="8 9">CBM6</strain>
    </source>
</reference>
<name>A0ABR4NU52_9SACH</name>
<dbReference type="PANTHER" id="PTHR12965:SF0">
    <property type="entry name" value="VACUOLAR PROTEIN SORTING-ASSOCIATED PROTEIN 54"/>
    <property type="match status" value="1"/>
</dbReference>
<evidence type="ECO:0000256" key="5">
    <source>
        <dbReference type="ARBA" id="ARBA00023034"/>
    </source>
</evidence>
<feature type="region of interest" description="Disordered" evidence="7">
    <location>
        <begin position="510"/>
        <end position="540"/>
    </location>
</feature>
<organism evidence="8 9">
    <name type="scientific">Nakaseomyces bracarensis</name>
    <dbReference type="NCBI Taxonomy" id="273131"/>
    <lineage>
        <taxon>Eukaryota</taxon>
        <taxon>Fungi</taxon>
        <taxon>Dikarya</taxon>
        <taxon>Ascomycota</taxon>
        <taxon>Saccharomycotina</taxon>
        <taxon>Saccharomycetes</taxon>
        <taxon>Saccharomycetales</taxon>
        <taxon>Saccharomycetaceae</taxon>
        <taxon>Nakaseomyces</taxon>
    </lineage>
</organism>
<keyword evidence="4" id="KW-0653">Protein transport</keyword>
<dbReference type="EMBL" id="JBEVYD010000005">
    <property type="protein sequence ID" value="KAL3232254.1"/>
    <property type="molecule type" value="Genomic_DNA"/>
</dbReference>
<comment type="similarity">
    <text evidence="2">Belongs to the VPS54 family.</text>
</comment>